<dbReference type="EMBL" id="BAABAT010000056">
    <property type="protein sequence ID" value="GAA4262873.1"/>
    <property type="molecule type" value="Genomic_DNA"/>
</dbReference>
<evidence type="ECO:0000256" key="1">
    <source>
        <dbReference type="SAM" id="Phobius"/>
    </source>
</evidence>
<feature type="transmembrane region" description="Helical" evidence="1">
    <location>
        <begin position="86"/>
        <end position="110"/>
    </location>
</feature>
<dbReference type="RefSeq" id="WP_345140988.1">
    <property type="nucleotide sequence ID" value="NZ_BAABAT010000056.1"/>
</dbReference>
<feature type="transmembrane region" description="Helical" evidence="1">
    <location>
        <begin position="130"/>
        <end position="149"/>
    </location>
</feature>
<evidence type="ECO:0000313" key="3">
    <source>
        <dbReference type="Proteomes" id="UP001500620"/>
    </source>
</evidence>
<name>A0ABP8DSU7_9ACTN</name>
<keyword evidence="1" id="KW-1133">Transmembrane helix</keyword>
<evidence type="ECO:0000313" key="2">
    <source>
        <dbReference type="EMBL" id="GAA4262873.1"/>
    </source>
</evidence>
<keyword evidence="1" id="KW-0472">Membrane</keyword>
<feature type="transmembrane region" description="Helical" evidence="1">
    <location>
        <begin position="53"/>
        <end position="74"/>
    </location>
</feature>
<keyword evidence="1" id="KW-0812">Transmembrane</keyword>
<organism evidence="2 3">
    <name type="scientific">Dactylosporangium darangshiense</name>
    <dbReference type="NCBI Taxonomy" id="579108"/>
    <lineage>
        <taxon>Bacteria</taxon>
        <taxon>Bacillati</taxon>
        <taxon>Actinomycetota</taxon>
        <taxon>Actinomycetes</taxon>
        <taxon>Micromonosporales</taxon>
        <taxon>Micromonosporaceae</taxon>
        <taxon>Dactylosporangium</taxon>
    </lineage>
</organism>
<accession>A0ABP8DSU7</accession>
<gene>
    <name evidence="2" type="ORF">GCM10022255_102300</name>
</gene>
<sequence length="161" mass="16747">MRPPVRRIGLVLHVGASVGWLGAVSASLALGVVGLAATDPGVVRGAYLVLEPVGWWTLLPFSVAGLVTGLVQSLGTSWGLARHYWVLVKLVMNLFATGVLLLYMQTLGMLADMARDPGVATAALRSASPVVHAAAAIGLLLVALVLSVYKPRGATPWTGRT</sequence>
<keyword evidence="3" id="KW-1185">Reference proteome</keyword>
<dbReference type="Proteomes" id="UP001500620">
    <property type="component" value="Unassembled WGS sequence"/>
</dbReference>
<reference evidence="3" key="1">
    <citation type="journal article" date="2019" name="Int. J. Syst. Evol. Microbiol.">
        <title>The Global Catalogue of Microorganisms (GCM) 10K type strain sequencing project: providing services to taxonomists for standard genome sequencing and annotation.</title>
        <authorList>
            <consortium name="The Broad Institute Genomics Platform"/>
            <consortium name="The Broad Institute Genome Sequencing Center for Infectious Disease"/>
            <person name="Wu L."/>
            <person name="Ma J."/>
        </authorList>
    </citation>
    <scope>NUCLEOTIDE SEQUENCE [LARGE SCALE GENOMIC DNA]</scope>
    <source>
        <strain evidence="3">JCM 17441</strain>
    </source>
</reference>
<protein>
    <recommendedName>
        <fullName evidence="4">DUF2269 domain-containing protein</fullName>
    </recommendedName>
</protein>
<evidence type="ECO:0008006" key="4">
    <source>
        <dbReference type="Google" id="ProtNLM"/>
    </source>
</evidence>
<comment type="caution">
    <text evidence="2">The sequence shown here is derived from an EMBL/GenBank/DDBJ whole genome shotgun (WGS) entry which is preliminary data.</text>
</comment>
<proteinExistence type="predicted"/>